<keyword evidence="8" id="KW-0472">Membrane</keyword>
<evidence type="ECO:0000256" key="2">
    <source>
        <dbReference type="ARBA" id="ARBA00007257"/>
    </source>
</evidence>
<name>A0ABY4TN87_9FIRM</name>
<dbReference type="Pfam" id="PF17961">
    <property type="entry name" value="Big_8"/>
    <property type="match status" value="2"/>
</dbReference>
<dbReference type="EMBL" id="CP097885">
    <property type="protein sequence ID" value="URN40747.1"/>
    <property type="molecule type" value="Genomic_DNA"/>
</dbReference>
<dbReference type="InterPro" id="IPR008966">
    <property type="entry name" value="Adhesion_dom_sf"/>
</dbReference>
<keyword evidence="6" id="KW-0572">Peptidoglycan-anchor</keyword>
<keyword evidence="5 9" id="KW-0732">Signal</keyword>
<dbReference type="SUPFAM" id="SSF49401">
    <property type="entry name" value="Bacterial adhesins"/>
    <property type="match status" value="3"/>
</dbReference>
<evidence type="ECO:0000313" key="11">
    <source>
        <dbReference type="EMBL" id="URN40747.1"/>
    </source>
</evidence>
<proteinExistence type="inferred from homology"/>
<dbReference type="Gene3D" id="2.60.40.10">
    <property type="entry name" value="Immunoglobulins"/>
    <property type="match status" value="10"/>
</dbReference>
<feature type="region of interest" description="Disordered" evidence="7">
    <location>
        <begin position="4419"/>
        <end position="4449"/>
    </location>
</feature>
<dbReference type="NCBIfam" id="TIGR01167">
    <property type="entry name" value="LPXTG_anchor"/>
    <property type="match status" value="1"/>
</dbReference>
<dbReference type="InterPro" id="IPR041171">
    <property type="entry name" value="SDR_Ig"/>
</dbReference>
<dbReference type="RefSeq" id="WP_250341608.1">
    <property type="nucleotide sequence ID" value="NZ_CP097885.1"/>
</dbReference>
<dbReference type="PANTHER" id="PTHR36108">
    <property type="entry name" value="COLOSSIN-B-RELATED"/>
    <property type="match status" value="1"/>
</dbReference>
<protein>
    <submittedName>
        <fullName evidence="11">SpaA isopeptide-forming pilin-related protein</fullName>
    </submittedName>
</protein>
<feature type="compositionally biased region" description="Basic and acidic residues" evidence="7">
    <location>
        <begin position="3796"/>
        <end position="3805"/>
    </location>
</feature>
<organism evidence="11 12">
    <name type="scientific">Peptoniphilus genitalis</name>
    <dbReference type="NCBI Taxonomy" id="3036303"/>
    <lineage>
        <taxon>Bacteria</taxon>
        <taxon>Bacillati</taxon>
        <taxon>Bacillota</taxon>
        <taxon>Tissierellia</taxon>
        <taxon>Tissierellales</taxon>
        <taxon>Peptoniphilaceae</taxon>
        <taxon>Peptoniphilus</taxon>
    </lineage>
</organism>
<evidence type="ECO:0000256" key="7">
    <source>
        <dbReference type="SAM" id="MobiDB-lite"/>
    </source>
</evidence>
<evidence type="ECO:0000256" key="4">
    <source>
        <dbReference type="ARBA" id="ARBA00022525"/>
    </source>
</evidence>
<dbReference type="InterPro" id="IPR041033">
    <property type="entry name" value="SpaA_PFL_dom_1"/>
</dbReference>
<feature type="signal peptide" evidence="9">
    <location>
        <begin position="1"/>
        <end position="29"/>
    </location>
</feature>
<feature type="compositionally biased region" description="Low complexity" evidence="7">
    <location>
        <begin position="163"/>
        <end position="178"/>
    </location>
</feature>
<dbReference type="SMART" id="SM01208">
    <property type="entry name" value="G5"/>
    <property type="match status" value="2"/>
</dbReference>
<dbReference type="InterPro" id="IPR013783">
    <property type="entry name" value="Ig-like_fold"/>
</dbReference>
<dbReference type="InterPro" id="IPR044060">
    <property type="entry name" value="Bacterial_rp_domain"/>
</dbReference>
<comment type="similarity">
    <text evidence="2">Belongs to the serine-aspartate repeat-containing protein (SDr) family.</text>
</comment>
<keyword evidence="3" id="KW-0134">Cell wall</keyword>
<feature type="compositionally biased region" description="Polar residues" evidence="7">
    <location>
        <begin position="2500"/>
        <end position="2510"/>
    </location>
</feature>
<feature type="region of interest" description="Disordered" evidence="7">
    <location>
        <begin position="3120"/>
        <end position="3139"/>
    </location>
</feature>
<dbReference type="Proteomes" id="UP001056218">
    <property type="component" value="Chromosome"/>
</dbReference>
<evidence type="ECO:0000256" key="8">
    <source>
        <dbReference type="SAM" id="Phobius"/>
    </source>
</evidence>
<reference evidence="11 12" key="1">
    <citation type="submission" date="2022-05" db="EMBL/GenBank/DDBJ databases">
        <title>Identification of Peptoniphilus vaginalis-like Bacteria, Peptoniphilus septimus sp. nov. from Blood Cultures in a Cervical Cancer Patient receiving Chemotherapy: Case and Implications.</title>
        <authorList>
            <person name="Zhan X.-Y."/>
        </authorList>
    </citation>
    <scope>NUCLEOTIDE SEQUENCE [LARGE SCALE GENOMIC DNA]</scope>
    <source>
        <strain evidence="11 12">SAHP1</strain>
    </source>
</reference>
<keyword evidence="8" id="KW-1133">Transmembrane helix</keyword>
<feature type="region of interest" description="Disordered" evidence="7">
    <location>
        <begin position="35"/>
        <end position="147"/>
    </location>
</feature>
<dbReference type="InterPro" id="IPR011098">
    <property type="entry name" value="G5_dom"/>
</dbReference>
<dbReference type="Gene3D" id="2.20.230.10">
    <property type="entry name" value="Resuscitation-promoting factor rpfb"/>
    <property type="match status" value="2"/>
</dbReference>
<feature type="compositionally biased region" description="Basic and acidic residues" evidence="7">
    <location>
        <begin position="58"/>
        <end position="84"/>
    </location>
</feature>
<feature type="region of interest" description="Disordered" evidence="7">
    <location>
        <begin position="2493"/>
        <end position="2514"/>
    </location>
</feature>
<evidence type="ECO:0000256" key="1">
    <source>
        <dbReference type="ARBA" id="ARBA00004168"/>
    </source>
</evidence>
<evidence type="ECO:0000256" key="3">
    <source>
        <dbReference type="ARBA" id="ARBA00022512"/>
    </source>
</evidence>
<dbReference type="Gene3D" id="2.60.40.1290">
    <property type="match status" value="1"/>
</dbReference>
<dbReference type="InterPro" id="IPR011252">
    <property type="entry name" value="Fibrogen-bd_dom1"/>
</dbReference>
<dbReference type="SUPFAM" id="SSF49478">
    <property type="entry name" value="Cna protein B-type domain"/>
    <property type="match status" value="4"/>
</dbReference>
<dbReference type="Pfam" id="PF18998">
    <property type="entry name" value="Flg_new_2"/>
    <property type="match status" value="1"/>
</dbReference>
<evidence type="ECO:0000256" key="6">
    <source>
        <dbReference type="ARBA" id="ARBA00023088"/>
    </source>
</evidence>
<evidence type="ECO:0000313" key="12">
    <source>
        <dbReference type="Proteomes" id="UP001056218"/>
    </source>
</evidence>
<keyword evidence="12" id="KW-1185">Reference proteome</keyword>
<dbReference type="Pfam" id="PF00746">
    <property type="entry name" value="Gram_pos_anchor"/>
    <property type="match status" value="1"/>
</dbReference>
<feature type="compositionally biased region" description="Basic and acidic residues" evidence="7">
    <location>
        <begin position="107"/>
        <end position="147"/>
    </location>
</feature>
<feature type="region of interest" description="Disordered" evidence="7">
    <location>
        <begin position="3793"/>
        <end position="3814"/>
    </location>
</feature>
<dbReference type="Pfam" id="PF07501">
    <property type="entry name" value="G5"/>
    <property type="match status" value="1"/>
</dbReference>
<accession>A0ABY4TN87</accession>
<dbReference type="Gene3D" id="2.60.40.1280">
    <property type="match status" value="3"/>
</dbReference>
<dbReference type="InterPro" id="IPR011266">
    <property type="entry name" value="Adhesin_Fg-bd_dom_2"/>
</dbReference>
<feature type="compositionally biased region" description="Polar residues" evidence="7">
    <location>
        <begin position="4431"/>
        <end position="4442"/>
    </location>
</feature>
<feature type="compositionally biased region" description="Basic and acidic residues" evidence="7">
    <location>
        <begin position="199"/>
        <end position="230"/>
    </location>
</feature>
<evidence type="ECO:0000256" key="5">
    <source>
        <dbReference type="ARBA" id="ARBA00022729"/>
    </source>
</evidence>
<keyword evidence="4" id="KW-0964">Secreted</keyword>
<feature type="region of interest" description="Disordered" evidence="7">
    <location>
        <begin position="199"/>
        <end position="236"/>
    </location>
</feature>
<sequence length="4726" mass="524854">MDNIFKRFTCLLLAFLMVMEVFSPVAALAASLIDEPESQNSTRIEENISGELFNKPAAKAEKTDNRNKEEVHKKTSNKAKDTGKAPDLIPAKKTKNDHESMNPAKQAKNDYEILVPAKEKAKPEAKAAEEAKAKEEQAAKEKAELDKIEKEKQEALRIEAERQAQAARANDAEAAAAEAEYRDAHQKRLELEQLLEEKLKEKGLRDQKKQSEKSLNAEESNKLKNTNKEEITEEEEEGFLDKVKNFFTGDADIARMKAEFRAQIPTEQNQEEIDAGLIMVQPFDKQEEEAPKRASFRSAFRSMAFWIDNSEEDENSGLEISDEELPGAVGAGRELTDQEKTNLANKKFTVMTRFETSNVLGPIQPGQFFNIHLDKKLTVKDPSSLEPVRYNGEIIASPTYNAKDNIIEYKIVKEIPNNIKVPLNIPVDYNTSNITLDNNGEFVVTNRVSGLGVKAPKDLIPQKVDKNGNLAGSIIEPGRGDVPELIEADDKSYKVDMDAYGTPDVVDGVLKGFNWTAQVMSTRNLNGIDFSVNFTTVKGSGLGKIEKLAIDGISINPESNNLTGKLGIEDSVHYKPAQKDGNKFTYTFYTPVTEKQETYMLDINAVANGKVGAKRIVGTQGYPRDKVADATPNRVGMNNRTSILGEFAKSNQAKWTVTDQVSTGDDGKLPLASRQLSGNQTLNSGQVAVYGIDKETGKMVQIGTVENLGAIPTEGTTPSPEKPVGTIAAYEYTTNITEDKNPLTLGGVAISKYEDLSIDQNWGLDTGAKMPAQTIKAVDAGGNELGKVDVSAAKNDSSTRRITIPNVKVWTIADDGKATKVQPKVVQDLPKEDTIDGKNFQYLENYNYYEPSRHEYYVHNRAVAKTQKKFGKFILNKTDADGNPLEGATFRLFPGPEVLTDKDGKATFSNVEPGTYTLMEVKAPAGYKPADDTTIVVDDNGVVRAAGDDASQEDDKTATKYYEDDRYPAFMNVKSYAKGKKDDTMTTYIYLKPTKGGGTNQNTRLDIVGYDNNNGLSVEVFDVSPGQRDAVSEAMDLQNSPEKKAGGNVLGSVHRNAITGGPNTFDSFTQRTGYQIKFPYQRFDGDWGFLVKITGRNNSSDGTVSYDWLTENNPGNNAKIQKAIYPVDPSKTSSNTGGSAGKTKDTIVTIKNEKFKTSPIEVTKVTTDKEKLGKATFVLKDSDNNILKTVTSISTEGEDKGKVNFGQMPPGHYVIEEVASPDGYIESQLVFDVVVDNANQVTYSARFKDGKGTPVQGVDYWIENEEIADEDTRVPVTTVNQKMYISENNPGEIGTQDGVWEAYRYESLNYEAKITTSKAKPGGRLTIQFDPNLDFTQYVNEIPKIIDNGEVIAKPYFNYDSNTLTYVFTDKAKGGKLNFNLKIVGIIPSKFYAKNSGTYYFTNVVAPGQKNVQGNQKDENIEIKAFYDDYDSARDGSQPTQMYYFRDVYKEGDQWYVKALAYYNPKANAQGSRRNARTLSFNWMTTDWFPNKQIARWEGYGQKPAYELDDLKVYRVLPVPTGFKNFVTNEPNMPRSMGIIPENDPNTYNLVYSQKIKPNESLYDRQGNISVTYDPSKIISSGGVNTSLPLSVSMPQISSANEGYVIEQTFKVTDLDKFRSKFRTFYMTNGNLESAFASKVNLNESAASQAGKEIPKYYKQKIMMANEKYVPAKFSIKKFSEADKKLLAGAVFTLTDKSGKAVSRTTGTDGILTFDNLKPGEYTLKETTAPKDYNLVEKTWNINVSKDGYVTIREISFDGQGDYLVGDNLTLDVSNRPSGTDFKVYKKDDTNQPLQGAEFTLTKDGALVKKVKSDPNGVVSFEKLSKGTYILEETNPPAGFKKLDKKWVVEVGDNNKAKVYEYKDPDATRPPEKENTDATKSLFGKDGTKWVDVAHRPLTGWSLDDNRWGGYTGNNHQPYKMGTRILGINKGQKYVIQRYVINPEGGAMDLNSAVIHREKPQYNNMTWYAGNEEIKAFILDKPVTGNVEDIRLQDFGITELNIGGLNPDITTGKVQYSGGQNRLSLQFTDNGKTKIGNHPIVIDVKVPYDSPNAGVGTGMDLYADGTVYWKSYYYESVSYIVEGKDVKEKQDDPATPNIKGDHVSDGSLDVTNERERHNFKFKKVDQDKDTDAVTGATFKLQGPKIDDNNLGDEFWAHSGTDGIVNFDNLVPGVYKLTETGPAQGYEPSHTDWTVFVKKDGKVYIRDNNSSTGGQTNPDTQWQKVSPNGKEINKTFANLPNNPPKVATQIVEVNKKLNKFRQVFIINGNPEDLKNTYFELHAQEEKRSLNDTNVRIVSLKEIGANYKPADIKNPGTAVTYGKEIINRNGFERLRIKPNVAGPEHRLALTIEGDIPYSGTIGTGLDFYNYGSYDQNNKYNGNHYWAAESYKTLADMTLLAADPSSTGKSRSVYVGDALASTSARASLYTAKAQEVNVANALLKPELVTSPSSVVDNIAMANAKRNIIKLANEEALATSGLEMSNNLVSAPVGAGQDWEAVDPNNSDSPTTRNDNPEKIQTKITDINKNDGKIRQVFLVNKENIKMIKARLDFHAQPKNMNVIGPGVNANNYPVNLNIVSVRPVSTNSTLDNPNYTGGELPYKSANYNELTYWRNQLTLDNNNYQSPFVVVVEFEYQKSGAIGLGADYQPNRGDANKKYWAAESYTTGPAGINKNQPKITYEYGSESTEIPIVDYSNDPSKYVKDPNLEKGKYRIEEGTIGNKRTYYKYELKDGVRTGNKEIDTSKGTNGITIINEMVPKLRYIGTKDVASSTVTITFDGNGGKWHMDPQTVTKGLEYELPGCSFVAPDNTKEFDAWLVGGVRKNPGDKITVNDNIIVKAIWKDKAAPQPIEYTITSYSDANGNSVTANLAKATKDTKVDLTVTANSNYSLATIWIEDESGQKIQDVINNTFNMPEKNVHIKATFKPKQQVKSFYVGSEPHGWGNVTVDPTESRNQYAKVGEKVTFTLNPYTGYKATGATVTKNKGGLIDVQFDPSTNKGYFIMPDISPSDAVTVRGVFKEIPAGTREEKYTSTEKIPFKVEKTVDPNLAPGEKKVDQAGKEGSVTYNYTISIEKGTAPDAAYPADWPQDLLATFQAMKQPGDRIAAYARTEVEGSRIGPTTEKVRVGKSNDPIDSYEPQPGDIEVPADDAAEIIKIPNKKQGFVTKLFKRNAIGRPLEGATFSVNKMTDDTYKTRDKSFAPAIGTSDKDGNITFTDQAGNPIALKPGYYTLTEDKAPTGYKKITADWKIQVKDDGGRVYAVYKGPSDTPSSLVNDNKKANAGDKIEKNITVKSRLTDINPENKTFVQRIYIDTRNHSGILNVQITPEHKREEIDRPGLPPVTIKEGVKTAYRSTYKISNAATNKDISDGNFDHILRTYDLSGDDVSMVNTARWRPFDWGFDEDQLNLEPGVYIVEVEGYYDDSIIDKRVTNEVKIDENYKFLNKEGKKDYDSEGKDVTKPTLKDPYDRTDIDTDDLAKLDLHVDLYEGKREFKQLKLDKNGNKTYEVVDKGSYQGGADQVTNYVKSKNGEDAAKEWSGTQDPKTKYANFVGKKVVYNGKTYVTGKVDPALGEPYLHADTSINLKPIYDSTHEQELPKEGMEIINDEETYNITFSKHGKDDPNWKDNGKEVTENRLEGAIFKLQELAPGGYIDKPGTFVSSAFNGYFGFRGLPPGRYRLMEVKAPAGYKPIKDPILYMTIKYTGDIVDGKTGEITPGRGLVTLEYNKNANGIIKYAPDEHATVQDGKLVDYVTSATAKNMGKIINEKPGKGAVTINKKDGLNNALEGANFKLTRLSSKLQKDPTKPEEGNAGVSYSKESGKDGVVKFEELPIGNYLLEETKSPDGYQNKGQKWYFTVGGKGLDPYAGPVTEKGQDRTSSISIANQVIEVVKPNADDKKQEGIIKPNSAHVLSIKSKFKLDDGMDIKPGDYFKVKLSDYMDLKGIYDKELIDGLDIFAEGIGTIAKADYDYDNGIITYTFTDYANTYDLKNFETSLTGHIRTDKLKYSAKNVPVGIKMISDPDIEFGKINVVYELDTASHTDDWGNNLNIASKITKFNPQTGEFEHIIYLNREQNFSNAATLVYKPGTDVVNLHVEEFKIEEKWTRSQYRTDNINLLMPPSFYVKPNNTDFRKPTDDKYSRIVNDANPAELNYNTGDLNWDDTYIIRVTGQIAEGKDRSYYNPKVRIDANNYPVWSAREDYVYEQWNKNLAEGKMEVTAINPKNEITFKKLDQAGEILPGATFKLVKYNEDTQKWDDVTDTEGKTITKTSGQDGLIKYEKLAPGKYGLVETAAPEGYSPIEGHAAEFTVGDDGVITRKVKKPKDQTPVGEKPGEKPKAGESPINPAGENQGADPGATPEKPKETNVELVTVDEPVGNGPINIINYKDIEFVKVDAEDKNVFLKGAEFEVYKKDDKGNYQPVKETKTKKAEDGSETTEQVTMTVTSDENGKFKPKINKPGDYALKETKAPEGYSKMPGWIREFRLADGKLYTLEKDPIKASHTDSTGGMITSEVLTVDKDKRTFTQRIVINPNHKDFTIPNFQSYLRIFENGWSITPKADGENKGGKIKVALIGKDSTKKISDLKDKDFTKEYSPVIYKPEAGNTRSAYSLKEITGNGQKDGQVITTDTIVVEYTGALAQGKTKVDQKAEVILNYSITDQVDYSLDWTVLTENKSVYDEYDLTKAVEVENRKAEYPHTGGMGTLIFTLAGLVLMSAAAYVYSRKRGVSYDD</sequence>
<feature type="chain" id="PRO_5047233371" evidence="9">
    <location>
        <begin position="30"/>
        <end position="4726"/>
    </location>
</feature>
<feature type="region of interest" description="Disordered" evidence="7">
    <location>
        <begin position="159"/>
        <end position="182"/>
    </location>
</feature>
<dbReference type="Pfam" id="PF17802">
    <property type="entry name" value="SpaA"/>
    <property type="match status" value="10"/>
</dbReference>
<dbReference type="InterPro" id="IPR019931">
    <property type="entry name" value="LPXTG_anchor"/>
</dbReference>
<feature type="domain" description="G5" evidence="10">
    <location>
        <begin position="3020"/>
        <end position="3109"/>
    </location>
</feature>
<feature type="region of interest" description="Disordered" evidence="7">
    <location>
        <begin position="4313"/>
        <end position="4360"/>
    </location>
</feature>
<gene>
    <name evidence="11" type="ORF">M9426_05695</name>
</gene>
<dbReference type="PANTHER" id="PTHR36108:SF13">
    <property type="entry name" value="COLOSSIN-B-RELATED"/>
    <property type="match status" value="1"/>
</dbReference>
<keyword evidence="8" id="KW-0812">Transmembrane</keyword>
<comment type="subcellular location">
    <subcellularLocation>
        <location evidence="1">Secreted</location>
        <location evidence="1">Cell wall</location>
        <topology evidence="1">Peptidoglycan-anchor</topology>
    </subcellularLocation>
</comment>
<feature type="transmembrane region" description="Helical" evidence="8">
    <location>
        <begin position="4695"/>
        <end position="4716"/>
    </location>
</feature>
<dbReference type="Pfam" id="PF10425">
    <property type="entry name" value="SdrG_C_C"/>
    <property type="match status" value="1"/>
</dbReference>
<dbReference type="PROSITE" id="PS51109">
    <property type="entry name" value="G5"/>
    <property type="match status" value="1"/>
</dbReference>
<evidence type="ECO:0000259" key="10">
    <source>
        <dbReference type="PROSITE" id="PS51109"/>
    </source>
</evidence>
<evidence type="ECO:0000256" key="9">
    <source>
        <dbReference type="SAM" id="SignalP"/>
    </source>
</evidence>